<organism evidence="1 2">
    <name type="scientific">Ixodes persulcatus</name>
    <name type="common">Taiga tick</name>
    <dbReference type="NCBI Taxonomy" id="34615"/>
    <lineage>
        <taxon>Eukaryota</taxon>
        <taxon>Metazoa</taxon>
        <taxon>Ecdysozoa</taxon>
        <taxon>Arthropoda</taxon>
        <taxon>Chelicerata</taxon>
        <taxon>Arachnida</taxon>
        <taxon>Acari</taxon>
        <taxon>Parasitiformes</taxon>
        <taxon>Ixodida</taxon>
        <taxon>Ixodoidea</taxon>
        <taxon>Ixodidae</taxon>
        <taxon>Ixodinae</taxon>
        <taxon>Ixodes</taxon>
    </lineage>
</organism>
<gene>
    <name evidence="1" type="ORF">HPB47_008085</name>
</gene>
<reference evidence="1 2" key="1">
    <citation type="journal article" date="2020" name="Cell">
        <title>Large-Scale Comparative Analyses of Tick Genomes Elucidate Their Genetic Diversity and Vector Capacities.</title>
        <authorList>
            <consortium name="Tick Genome and Microbiome Consortium (TIGMIC)"/>
            <person name="Jia N."/>
            <person name="Wang J."/>
            <person name="Shi W."/>
            <person name="Du L."/>
            <person name="Sun Y."/>
            <person name="Zhan W."/>
            <person name="Jiang J.F."/>
            <person name="Wang Q."/>
            <person name="Zhang B."/>
            <person name="Ji P."/>
            <person name="Bell-Sakyi L."/>
            <person name="Cui X.M."/>
            <person name="Yuan T.T."/>
            <person name="Jiang B.G."/>
            <person name="Yang W.F."/>
            <person name="Lam T.T."/>
            <person name="Chang Q.C."/>
            <person name="Ding S.J."/>
            <person name="Wang X.J."/>
            <person name="Zhu J.G."/>
            <person name="Ruan X.D."/>
            <person name="Zhao L."/>
            <person name="Wei J.T."/>
            <person name="Ye R.Z."/>
            <person name="Que T.C."/>
            <person name="Du C.H."/>
            <person name="Zhou Y.H."/>
            <person name="Cheng J.X."/>
            <person name="Dai P.F."/>
            <person name="Guo W.B."/>
            <person name="Han X.H."/>
            <person name="Huang E.J."/>
            <person name="Li L.F."/>
            <person name="Wei W."/>
            <person name="Gao Y.C."/>
            <person name="Liu J.Z."/>
            <person name="Shao H.Z."/>
            <person name="Wang X."/>
            <person name="Wang C.C."/>
            <person name="Yang T.C."/>
            <person name="Huo Q.B."/>
            <person name="Li W."/>
            <person name="Chen H.Y."/>
            <person name="Chen S.E."/>
            <person name="Zhou L.G."/>
            <person name="Ni X.B."/>
            <person name="Tian J.H."/>
            <person name="Sheng Y."/>
            <person name="Liu T."/>
            <person name="Pan Y.S."/>
            <person name="Xia L.Y."/>
            <person name="Li J."/>
            <person name="Zhao F."/>
            <person name="Cao W.C."/>
        </authorList>
    </citation>
    <scope>NUCLEOTIDE SEQUENCE [LARGE SCALE GENOMIC DNA]</scope>
    <source>
        <strain evidence="1">Iper-2018</strain>
    </source>
</reference>
<evidence type="ECO:0000313" key="2">
    <source>
        <dbReference type="Proteomes" id="UP000805193"/>
    </source>
</evidence>
<name>A0AC60P602_IXOPE</name>
<comment type="caution">
    <text evidence="1">The sequence shown here is derived from an EMBL/GenBank/DDBJ whole genome shotgun (WGS) entry which is preliminary data.</text>
</comment>
<evidence type="ECO:0000313" key="1">
    <source>
        <dbReference type="EMBL" id="KAG0414756.1"/>
    </source>
</evidence>
<proteinExistence type="predicted"/>
<dbReference type="Proteomes" id="UP000805193">
    <property type="component" value="Unassembled WGS sequence"/>
</dbReference>
<protein>
    <submittedName>
        <fullName evidence="1">Uncharacterized protein</fullName>
    </submittedName>
</protein>
<accession>A0AC60P602</accession>
<sequence length="112" mass="11850">MSTCWAPEYIVPPAPAALAEILEVVAPKRLAAVPAGKSACGAKPQLSTFLEGDAADAVLWPDAANEAEILEPVHKLLGRLQIPESKESGRLDGDGSRMRRVLILFASGNSCR</sequence>
<keyword evidence="2" id="KW-1185">Reference proteome</keyword>
<dbReference type="EMBL" id="JABSTQ010011151">
    <property type="protein sequence ID" value="KAG0414756.1"/>
    <property type="molecule type" value="Genomic_DNA"/>
</dbReference>